<reference evidence="2 3" key="1">
    <citation type="submission" date="2024-09" db="EMBL/GenBank/DDBJ databases">
        <authorList>
            <person name="Sun Q."/>
            <person name="Mori K."/>
        </authorList>
    </citation>
    <scope>NUCLEOTIDE SEQUENCE [LARGE SCALE GENOMIC DNA]</scope>
    <source>
        <strain evidence="2 3">CGMCC 1.12926</strain>
    </source>
</reference>
<evidence type="ECO:0000256" key="1">
    <source>
        <dbReference type="SAM" id="Phobius"/>
    </source>
</evidence>
<keyword evidence="1" id="KW-1133">Transmembrane helix</keyword>
<sequence length="251" mass="29297">MKKYFSTFFYSFSKPVLFWIVSIFLMLLSSNFNNPLVINICFWIFCVGLLGLLIGAFFQLSQRKWLKAFISLFLFGLSIFLLIVIAIVGTFIADERPDTWAKNLTIPKNIQIDNPVDLNFGSNFESQRPDSITNRVVTKTEFQLYNSFQRGIYEYDFWIGKIESGTIYLKAYEITHNEALSANDLSRTSSIQIYNSSDSIKKFSTKDDFTIYEGDWGDPYAARFEVWFKPDNGKPERKLFSKNYKIEGWMR</sequence>
<feature type="transmembrane region" description="Helical" evidence="1">
    <location>
        <begin position="12"/>
        <end position="30"/>
    </location>
</feature>
<keyword evidence="3" id="KW-1185">Reference proteome</keyword>
<feature type="transmembrane region" description="Helical" evidence="1">
    <location>
        <begin position="36"/>
        <end position="58"/>
    </location>
</feature>
<feature type="transmembrane region" description="Helical" evidence="1">
    <location>
        <begin position="70"/>
        <end position="93"/>
    </location>
</feature>
<keyword evidence="1" id="KW-0472">Membrane</keyword>
<evidence type="ECO:0000313" key="3">
    <source>
        <dbReference type="Proteomes" id="UP001589734"/>
    </source>
</evidence>
<accession>A0ABV6BWZ9</accession>
<organism evidence="2 3">
    <name type="scientific">Flavobacterium procerum</name>
    <dbReference type="NCBI Taxonomy" id="1455569"/>
    <lineage>
        <taxon>Bacteria</taxon>
        <taxon>Pseudomonadati</taxon>
        <taxon>Bacteroidota</taxon>
        <taxon>Flavobacteriia</taxon>
        <taxon>Flavobacteriales</taxon>
        <taxon>Flavobacteriaceae</taxon>
        <taxon>Flavobacterium</taxon>
    </lineage>
</organism>
<dbReference type="EMBL" id="JBHLYW010000010">
    <property type="protein sequence ID" value="MFC0078569.1"/>
    <property type="molecule type" value="Genomic_DNA"/>
</dbReference>
<comment type="caution">
    <text evidence="2">The sequence shown here is derived from an EMBL/GenBank/DDBJ whole genome shotgun (WGS) entry which is preliminary data.</text>
</comment>
<proteinExistence type="predicted"/>
<evidence type="ECO:0000313" key="2">
    <source>
        <dbReference type="EMBL" id="MFC0078569.1"/>
    </source>
</evidence>
<dbReference type="RefSeq" id="WP_379684480.1">
    <property type="nucleotide sequence ID" value="NZ_JBHLYW010000010.1"/>
</dbReference>
<name>A0ABV6BWZ9_9FLAO</name>
<dbReference type="Proteomes" id="UP001589734">
    <property type="component" value="Unassembled WGS sequence"/>
</dbReference>
<keyword evidence="1" id="KW-0812">Transmembrane</keyword>
<gene>
    <name evidence="2" type="ORF">ACFFLS_16080</name>
</gene>
<protein>
    <submittedName>
        <fullName evidence="2">Uncharacterized protein</fullName>
    </submittedName>
</protein>